<dbReference type="CDD" id="cd00383">
    <property type="entry name" value="trans_reg_C"/>
    <property type="match status" value="1"/>
</dbReference>
<protein>
    <submittedName>
        <fullName evidence="10">Response regulator transcription factor</fullName>
    </submittedName>
</protein>
<keyword evidence="4 7" id="KW-0238">DNA-binding</keyword>
<dbReference type="Gene3D" id="3.40.50.2300">
    <property type="match status" value="1"/>
</dbReference>
<keyword evidence="1 6" id="KW-0597">Phosphoprotein</keyword>
<dbReference type="InterPro" id="IPR016032">
    <property type="entry name" value="Sig_transdc_resp-reg_C-effctor"/>
</dbReference>
<proteinExistence type="predicted"/>
<dbReference type="EMBL" id="JBBKTX010000025">
    <property type="protein sequence ID" value="MFK4754168.1"/>
    <property type="molecule type" value="Genomic_DNA"/>
</dbReference>
<reference evidence="10 11" key="1">
    <citation type="submission" date="2024-03" db="EMBL/GenBank/DDBJ databases">
        <title>High-quality draft genome sequence of Oceanobacter sp. wDCs-4.</title>
        <authorList>
            <person name="Dong C."/>
        </authorList>
    </citation>
    <scope>NUCLEOTIDE SEQUENCE [LARGE SCALE GENOMIC DNA]</scope>
    <source>
        <strain evidence="11">wDCs-4</strain>
    </source>
</reference>
<dbReference type="SUPFAM" id="SSF52172">
    <property type="entry name" value="CheY-like"/>
    <property type="match status" value="1"/>
</dbReference>
<dbReference type="SUPFAM" id="SSF46894">
    <property type="entry name" value="C-terminal effector domain of the bipartite response regulators"/>
    <property type="match status" value="1"/>
</dbReference>
<dbReference type="PANTHER" id="PTHR48111:SF1">
    <property type="entry name" value="TWO-COMPONENT RESPONSE REGULATOR ORR33"/>
    <property type="match status" value="1"/>
</dbReference>
<dbReference type="Pfam" id="PF00072">
    <property type="entry name" value="Response_reg"/>
    <property type="match status" value="1"/>
</dbReference>
<dbReference type="InterPro" id="IPR036388">
    <property type="entry name" value="WH-like_DNA-bd_sf"/>
</dbReference>
<keyword evidence="11" id="KW-1185">Reference proteome</keyword>
<keyword evidence="2" id="KW-0902">Two-component regulatory system</keyword>
<gene>
    <name evidence="10" type="ORF">WG929_17280</name>
</gene>
<evidence type="ECO:0000256" key="7">
    <source>
        <dbReference type="PROSITE-ProRule" id="PRU01091"/>
    </source>
</evidence>
<evidence type="ECO:0000256" key="1">
    <source>
        <dbReference type="ARBA" id="ARBA00022553"/>
    </source>
</evidence>
<dbReference type="RefSeq" id="WP_416207105.1">
    <property type="nucleotide sequence ID" value="NZ_JBBKTX010000025.1"/>
</dbReference>
<evidence type="ECO:0000259" key="9">
    <source>
        <dbReference type="PROSITE" id="PS51755"/>
    </source>
</evidence>
<evidence type="ECO:0000256" key="5">
    <source>
        <dbReference type="ARBA" id="ARBA00023163"/>
    </source>
</evidence>
<evidence type="ECO:0000259" key="8">
    <source>
        <dbReference type="PROSITE" id="PS50110"/>
    </source>
</evidence>
<organism evidence="10 11">
    <name type="scientific">Oceanobacter antarcticus</name>
    <dbReference type="NCBI Taxonomy" id="3133425"/>
    <lineage>
        <taxon>Bacteria</taxon>
        <taxon>Pseudomonadati</taxon>
        <taxon>Pseudomonadota</taxon>
        <taxon>Gammaproteobacteria</taxon>
        <taxon>Oceanospirillales</taxon>
        <taxon>Oceanospirillaceae</taxon>
        <taxon>Oceanobacter</taxon>
    </lineage>
</organism>
<feature type="DNA-binding region" description="OmpR/PhoB-type" evidence="7">
    <location>
        <begin position="139"/>
        <end position="239"/>
    </location>
</feature>
<dbReference type="Proteomes" id="UP001620597">
    <property type="component" value="Unassembled WGS sequence"/>
</dbReference>
<evidence type="ECO:0000313" key="11">
    <source>
        <dbReference type="Proteomes" id="UP001620597"/>
    </source>
</evidence>
<keyword evidence="3" id="KW-0805">Transcription regulation</keyword>
<dbReference type="InterPro" id="IPR039420">
    <property type="entry name" value="WalR-like"/>
</dbReference>
<evidence type="ECO:0000256" key="3">
    <source>
        <dbReference type="ARBA" id="ARBA00023015"/>
    </source>
</evidence>
<feature type="modified residue" description="4-aspartylphosphate" evidence="6">
    <location>
        <position position="61"/>
    </location>
</feature>
<dbReference type="InterPro" id="IPR001867">
    <property type="entry name" value="OmpR/PhoB-type_DNA-bd"/>
</dbReference>
<evidence type="ECO:0000313" key="10">
    <source>
        <dbReference type="EMBL" id="MFK4754168.1"/>
    </source>
</evidence>
<keyword evidence="5" id="KW-0804">Transcription</keyword>
<dbReference type="PANTHER" id="PTHR48111">
    <property type="entry name" value="REGULATOR OF RPOS"/>
    <property type="match status" value="1"/>
</dbReference>
<dbReference type="CDD" id="cd17574">
    <property type="entry name" value="REC_OmpR"/>
    <property type="match status" value="1"/>
</dbReference>
<dbReference type="PROSITE" id="PS50110">
    <property type="entry name" value="RESPONSE_REGULATORY"/>
    <property type="match status" value="1"/>
</dbReference>
<accession>A0ABW8NMF2</accession>
<comment type="caution">
    <text evidence="10">The sequence shown here is derived from an EMBL/GenBank/DDBJ whole genome shotgun (WGS) entry which is preliminary data.</text>
</comment>
<dbReference type="SMART" id="SM00862">
    <property type="entry name" value="Trans_reg_C"/>
    <property type="match status" value="1"/>
</dbReference>
<dbReference type="SMART" id="SM00448">
    <property type="entry name" value="REC"/>
    <property type="match status" value="1"/>
</dbReference>
<dbReference type="Pfam" id="PF00486">
    <property type="entry name" value="Trans_reg_C"/>
    <property type="match status" value="1"/>
</dbReference>
<dbReference type="Gene3D" id="1.10.10.10">
    <property type="entry name" value="Winged helix-like DNA-binding domain superfamily/Winged helix DNA-binding domain"/>
    <property type="match status" value="1"/>
</dbReference>
<evidence type="ECO:0000256" key="4">
    <source>
        <dbReference type="ARBA" id="ARBA00023125"/>
    </source>
</evidence>
<feature type="domain" description="OmpR/PhoB-type" evidence="9">
    <location>
        <begin position="139"/>
        <end position="239"/>
    </location>
</feature>
<name>A0ABW8NMF2_9GAMM</name>
<dbReference type="InterPro" id="IPR011006">
    <property type="entry name" value="CheY-like_superfamily"/>
</dbReference>
<sequence length="244" mass="27496">MYSLLLVEDDRHLRLGLVELLTAAGYSCHACASVEEAEQLLARGAVAGNLSALVPDLCILDRHLPGVSGDELCRRLRQHHPLLPVLMLSARGQVADRVSGLRAGADDYLSKPFVIDELLARLAGMTRRLSWMRSPERSVSGFFIGDRYINCQALSLGFADGRQMTLHLREFRLLELLYQRRGEVVSRDELYDRGWGREHLPNSRALDQYMVGLRARLEDTAKHRKLIQTVRGVGYCYQPDLADP</sequence>
<evidence type="ECO:0000256" key="6">
    <source>
        <dbReference type="PROSITE-ProRule" id="PRU00169"/>
    </source>
</evidence>
<dbReference type="InterPro" id="IPR001789">
    <property type="entry name" value="Sig_transdc_resp-reg_receiver"/>
</dbReference>
<feature type="domain" description="Response regulatory" evidence="8">
    <location>
        <begin position="3"/>
        <end position="126"/>
    </location>
</feature>
<evidence type="ECO:0000256" key="2">
    <source>
        <dbReference type="ARBA" id="ARBA00023012"/>
    </source>
</evidence>
<dbReference type="PROSITE" id="PS51755">
    <property type="entry name" value="OMPR_PHOB"/>
    <property type="match status" value="1"/>
</dbReference>